<protein>
    <recommendedName>
        <fullName evidence="3">HEPN domain-containing protein</fullName>
    </recommendedName>
</protein>
<sequence length="137" mass="15770">MLSAKDIATYARQIVGETANEVRLRNGVGRAYYAAYHYCQQAANTYCDTFTKEEIDQLPNNQKTTHANLFLRLKTKCRDEDNKKNLKFMADQASKMKDFRVTADYHLDKVINHDSFIRCLTHLSEVETTLTALTPTK</sequence>
<gene>
    <name evidence="1" type="ordered locus">M301_0137</name>
</gene>
<proteinExistence type="predicted"/>
<reference evidence="1 2" key="2">
    <citation type="journal article" date="2011" name="J. Bacteriol.">
        <title>Genomes of three methylotrophs from a single niche uncover genetic and metabolic divergence of Methylophilaceae.</title>
        <authorList>
            <person name="Lapidus A."/>
            <person name="Clum A."/>
            <person name="Labutti K."/>
            <person name="Kaluzhnaya M.G."/>
            <person name="Lim S."/>
            <person name="Beck D.A."/>
            <person name="Glavina Del Rio T."/>
            <person name="Nolan M."/>
            <person name="Mavromatis K."/>
            <person name="Huntemann M."/>
            <person name="Lucas S."/>
            <person name="Lidstrom M.E."/>
            <person name="Ivanova N."/>
            <person name="Chistoserdova L."/>
        </authorList>
    </citation>
    <scope>NUCLEOTIDE SEQUENCE [LARGE SCALE GENOMIC DNA]</scope>
    <source>
        <strain evidence="1 2">301</strain>
    </source>
</reference>
<reference evidence="2" key="1">
    <citation type="submission" date="2010-05" db="EMBL/GenBank/DDBJ databases">
        <title>Complete sequence of Methylotenera sp. 301.</title>
        <authorList>
            <person name="Lucas S."/>
            <person name="Copeland A."/>
            <person name="Lapidus A."/>
            <person name="Cheng J.-F."/>
            <person name="Bruce D."/>
            <person name="Goodwin L."/>
            <person name="Pitluck S."/>
            <person name="Clum A."/>
            <person name="Land M."/>
            <person name="Hauser L."/>
            <person name="Kyrpides N."/>
            <person name="Ivanova N."/>
            <person name="Chistoservova L."/>
            <person name="Kalyuzhnaya M."/>
            <person name="Woyke T."/>
        </authorList>
    </citation>
    <scope>NUCLEOTIDE SEQUENCE [LARGE SCALE GENOMIC DNA]</scope>
    <source>
        <strain evidence="2">301</strain>
    </source>
</reference>
<keyword evidence="2" id="KW-1185">Reference proteome</keyword>
<accession>D7DKE0</accession>
<evidence type="ECO:0000313" key="1">
    <source>
        <dbReference type="EMBL" id="ADI28525.1"/>
    </source>
</evidence>
<dbReference type="HOGENOM" id="CLU_1862867_0_0_4"/>
<dbReference type="Gene3D" id="1.20.120.330">
    <property type="entry name" value="Nucleotidyltransferases domain 2"/>
    <property type="match status" value="1"/>
</dbReference>
<dbReference type="Proteomes" id="UP000000383">
    <property type="component" value="Chromosome"/>
</dbReference>
<dbReference type="KEGG" id="meh:M301_0137"/>
<evidence type="ECO:0008006" key="3">
    <source>
        <dbReference type="Google" id="ProtNLM"/>
    </source>
</evidence>
<dbReference type="EMBL" id="CP002056">
    <property type="protein sequence ID" value="ADI28525.1"/>
    <property type="molecule type" value="Genomic_DNA"/>
</dbReference>
<dbReference type="STRING" id="666681.M301_0137"/>
<evidence type="ECO:0000313" key="2">
    <source>
        <dbReference type="Proteomes" id="UP000000383"/>
    </source>
</evidence>
<name>D7DKE0_METV0</name>
<dbReference type="RefSeq" id="WP_013146842.1">
    <property type="nucleotide sequence ID" value="NC_014207.1"/>
</dbReference>
<organism evidence="1 2">
    <name type="scientific">Methylotenera versatilis (strain 301)</name>
    <dbReference type="NCBI Taxonomy" id="666681"/>
    <lineage>
        <taxon>Bacteria</taxon>
        <taxon>Pseudomonadati</taxon>
        <taxon>Pseudomonadota</taxon>
        <taxon>Betaproteobacteria</taxon>
        <taxon>Nitrosomonadales</taxon>
        <taxon>Methylophilaceae</taxon>
        <taxon>Methylotenera</taxon>
    </lineage>
</organism>
<dbReference type="AlphaFoldDB" id="D7DKE0"/>